<keyword evidence="5" id="KW-0998">Cell outer membrane</keyword>
<comment type="subcellular location">
    <subcellularLocation>
        <location evidence="1">Cell outer membrane</location>
    </subcellularLocation>
</comment>
<evidence type="ECO:0000256" key="4">
    <source>
        <dbReference type="ARBA" id="ARBA00023136"/>
    </source>
</evidence>
<keyword evidence="3" id="KW-0732">Signal</keyword>
<comment type="similarity">
    <text evidence="2">Belongs to the MipA/OmpV family.</text>
</comment>
<reference evidence="7" key="1">
    <citation type="submission" date="2016-10" db="EMBL/GenBank/DDBJ databases">
        <authorList>
            <person name="Varghese N."/>
            <person name="Submissions S."/>
        </authorList>
    </citation>
    <scope>NUCLEOTIDE SEQUENCE [LARGE SCALE GENOMIC DNA]</scope>
    <source>
        <strain evidence="7">LMG 24000</strain>
    </source>
</reference>
<dbReference type="AlphaFoldDB" id="A0A1H4F2J5"/>
<dbReference type="PANTHER" id="PTHR38776:SF1">
    <property type="entry name" value="MLTA-INTERACTING PROTEIN-RELATED"/>
    <property type="match status" value="1"/>
</dbReference>
<dbReference type="Proteomes" id="UP000198638">
    <property type="component" value="Unassembled WGS sequence"/>
</dbReference>
<dbReference type="GO" id="GO:0009279">
    <property type="term" value="C:cell outer membrane"/>
    <property type="evidence" value="ECO:0007669"/>
    <property type="project" value="UniProtKB-SubCell"/>
</dbReference>
<keyword evidence="7" id="KW-1185">Reference proteome</keyword>
<organism evidence="6 7">
    <name type="scientific">Paraburkholderia sartisoli</name>
    <dbReference type="NCBI Taxonomy" id="83784"/>
    <lineage>
        <taxon>Bacteria</taxon>
        <taxon>Pseudomonadati</taxon>
        <taxon>Pseudomonadota</taxon>
        <taxon>Betaproteobacteria</taxon>
        <taxon>Burkholderiales</taxon>
        <taxon>Burkholderiaceae</taxon>
        <taxon>Paraburkholderia</taxon>
    </lineage>
</organism>
<dbReference type="PANTHER" id="PTHR38776">
    <property type="entry name" value="MLTA-INTERACTING PROTEIN-RELATED"/>
    <property type="match status" value="1"/>
</dbReference>
<evidence type="ECO:0000313" key="6">
    <source>
        <dbReference type="EMBL" id="SEA91187.1"/>
    </source>
</evidence>
<sequence length="293" mass="32260">MLNGSALRDDRMCHSLKLAAMLSTVISTMMPIAARAQTPSPLAEWQYSVGLPLEKLYNAPIPDWQARLGLGVTVRPRYDGAANYHAIVGPIIDLRYRDLFFLSTGEGLGVNLVRTTHWRAGLALTYDLGRRAEDNSGHLDGMGNINPAPEAKLFAEYAVSKDFPLVIRADIRRSLGGSDGWIGDLGAYMPLPGSSEKFFWFAGPNLVFADSRYMQTWYGVSSLQSARSGYPQYDVSAGLKSVGFGVSAIWFFQKHWFVTGDAGLQQLVGDAAHSPITRKATNAVFDFSFNYQF</sequence>
<evidence type="ECO:0000256" key="3">
    <source>
        <dbReference type="ARBA" id="ARBA00022729"/>
    </source>
</evidence>
<evidence type="ECO:0000313" key="7">
    <source>
        <dbReference type="Proteomes" id="UP000198638"/>
    </source>
</evidence>
<name>A0A1H4F2J5_9BURK</name>
<accession>A0A1H4F2J5</accession>
<evidence type="ECO:0000256" key="5">
    <source>
        <dbReference type="ARBA" id="ARBA00023237"/>
    </source>
</evidence>
<dbReference type="InterPro" id="IPR010583">
    <property type="entry name" value="MipA"/>
</dbReference>
<proteinExistence type="inferred from homology"/>
<gene>
    <name evidence="6" type="ORF">SAMN05192564_10461</name>
</gene>
<dbReference type="EMBL" id="FNRQ01000004">
    <property type="protein sequence ID" value="SEA91187.1"/>
    <property type="molecule type" value="Genomic_DNA"/>
</dbReference>
<protein>
    <submittedName>
        <fullName evidence="6">Outer membrane scaffolding protein for murein synthesis, MipA/OmpV family</fullName>
    </submittedName>
</protein>
<dbReference type="Pfam" id="PF06629">
    <property type="entry name" value="MipA"/>
    <property type="match status" value="1"/>
</dbReference>
<evidence type="ECO:0000256" key="2">
    <source>
        <dbReference type="ARBA" id="ARBA00005722"/>
    </source>
</evidence>
<dbReference type="STRING" id="83784.SAMN05192564_10461"/>
<evidence type="ECO:0000256" key="1">
    <source>
        <dbReference type="ARBA" id="ARBA00004442"/>
    </source>
</evidence>
<keyword evidence="4" id="KW-0472">Membrane</keyword>